<dbReference type="AlphaFoldDB" id="A0A1H8YPI3"/>
<name>A0A1H8YPI3_9PSEU</name>
<protein>
    <submittedName>
        <fullName evidence="1">Uncharacterized protein</fullName>
    </submittedName>
</protein>
<evidence type="ECO:0000313" key="2">
    <source>
        <dbReference type="Proteomes" id="UP000198582"/>
    </source>
</evidence>
<organism evidence="1 2">
    <name type="scientific">Amycolatopsis saalfeldensis</name>
    <dbReference type="NCBI Taxonomy" id="394193"/>
    <lineage>
        <taxon>Bacteria</taxon>
        <taxon>Bacillati</taxon>
        <taxon>Actinomycetota</taxon>
        <taxon>Actinomycetes</taxon>
        <taxon>Pseudonocardiales</taxon>
        <taxon>Pseudonocardiaceae</taxon>
        <taxon>Amycolatopsis</taxon>
    </lineage>
</organism>
<dbReference type="STRING" id="394193.SAMN04489732_13637"/>
<evidence type="ECO:0000313" key="1">
    <source>
        <dbReference type="EMBL" id="SEP54080.1"/>
    </source>
</evidence>
<accession>A0A1H8YPI3</accession>
<dbReference type="EMBL" id="FOEF01000036">
    <property type="protein sequence ID" value="SEP54080.1"/>
    <property type="molecule type" value="Genomic_DNA"/>
</dbReference>
<proteinExistence type="predicted"/>
<sequence>MPLRLPMLRGPHPPDRHQDKLLNLALRGWGLTRDQQAGPAGGSGCRGGERHLDLVPTHRDHRDALLPGRLKCLIGDLVFMRVTRAGAA</sequence>
<gene>
    <name evidence="1" type="ORF">SAMN04489732_13637</name>
</gene>
<dbReference type="Proteomes" id="UP000198582">
    <property type="component" value="Unassembled WGS sequence"/>
</dbReference>
<dbReference type="RefSeq" id="WP_177231826.1">
    <property type="nucleotide sequence ID" value="NZ_FOEF01000036.1"/>
</dbReference>
<keyword evidence="2" id="KW-1185">Reference proteome</keyword>
<reference evidence="1 2" key="1">
    <citation type="submission" date="2016-10" db="EMBL/GenBank/DDBJ databases">
        <authorList>
            <person name="de Groot N.N."/>
        </authorList>
    </citation>
    <scope>NUCLEOTIDE SEQUENCE [LARGE SCALE GENOMIC DNA]</scope>
    <source>
        <strain evidence="1 2">DSM 44993</strain>
    </source>
</reference>